<sequence length="265" mass="30423">MALFSFPARPVRFGASKMTVAYSHTHVPGGPHSSQPPREITPVDRPDSWFIKIVCCIFAYSRTRYSDACLVYLRKFLTSRTAFEVTRRFSDYPEFGFGFFECSRQDLGISHYPLTYDFLMRALCRSGLHDLAERVFDCMRSDGHLIDISISGFLVSSFVEAGRISLAKRLLSEVNRLGIKFSPNMYNSLLNLLVNRNQVDEAIALFRDELTLHSSPDTWTFNILIRGLCRIRERDRAFELFRDMQNFSCTPDIVTYNTLISGSCK</sequence>
<dbReference type="AlphaFoldDB" id="A0A2I0KYZ0"/>
<keyword evidence="5" id="KW-1185">Reference proteome</keyword>
<dbReference type="EMBL" id="PGOL01000265">
    <property type="protein sequence ID" value="PKI73672.1"/>
    <property type="molecule type" value="Genomic_DNA"/>
</dbReference>
<dbReference type="Pfam" id="PF01535">
    <property type="entry name" value="PPR"/>
    <property type="match status" value="1"/>
</dbReference>
<dbReference type="Pfam" id="PF13812">
    <property type="entry name" value="PPR_3"/>
    <property type="match status" value="1"/>
</dbReference>
<dbReference type="Proteomes" id="UP000233551">
    <property type="component" value="Unassembled WGS sequence"/>
</dbReference>
<evidence type="ECO:0000313" key="5">
    <source>
        <dbReference type="Proteomes" id="UP000233551"/>
    </source>
</evidence>
<evidence type="ECO:0000256" key="3">
    <source>
        <dbReference type="PROSITE-ProRule" id="PRU00708"/>
    </source>
</evidence>
<dbReference type="Pfam" id="PF13041">
    <property type="entry name" value="PPR_2"/>
    <property type="match status" value="1"/>
</dbReference>
<reference evidence="4 5" key="1">
    <citation type="submission" date="2017-11" db="EMBL/GenBank/DDBJ databases">
        <title>De-novo sequencing of pomegranate (Punica granatum L.) genome.</title>
        <authorList>
            <person name="Akparov Z."/>
            <person name="Amiraslanov A."/>
            <person name="Hajiyeva S."/>
            <person name="Abbasov M."/>
            <person name="Kaur K."/>
            <person name="Hamwieh A."/>
            <person name="Solovyev V."/>
            <person name="Salamov A."/>
            <person name="Braich B."/>
            <person name="Kosarev P."/>
            <person name="Mahmoud A."/>
            <person name="Hajiyev E."/>
            <person name="Babayeva S."/>
            <person name="Izzatullayeva V."/>
            <person name="Mammadov A."/>
            <person name="Mammadov A."/>
            <person name="Sharifova S."/>
            <person name="Ojaghi J."/>
            <person name="Eynullazada K."/>
            <person name="Bayramov B."/>
            <person name="Abdulazimova A."/>
            <person name="Shahmuradov I."/>
        </authorList>
    </citation>
    <scope>NUCLEOTIDE SEQUENCE [LARGE SCALE GENOMIC DNA]</scope>
    <source>
        <strain evidence="5">cv. AG2017</strain>
        <tissue evidence="4">Leaf</tissue>
    </source>
</reference>
<dbReference type="PANTHER" id="PTHR47447">
    <property type="entry name" value="OS03G0856100 PROTEIN"/>
    <property type="match status" value="1"/>
</dbReference>
<feature type="non-terminal residue" evidence="4">
    <location>
        <position position="265"/>
    </location>
</feature>
<feature type="repeat" description="PPR" evidence="3">
    <location>
        <begin position="217"/>
        <end position="251"/>
    </location>
</feature>
<dbReference type="Gene3D" id="1.25.40.10">
    <property type="entry name" value="Tetratricopeptide repeat domain"/>
    <property type="match status" value="2"/>
</dbReference>
<dbReference type="STRING" id="22663.A0A2I0KYZ0"/>
<comment type="similarity">
    <text evidence="1">Belongs to the PPR family. P subfamily.</text>
</comment>
<protein>
    <submittedName>
        <fullName evidence="4">Uncharacterized protein</fullName>
    </submittedName>
</protein>
<evidence type="ECO:0000256" key="2">
    <source>
        <dbReference type="ARBA" id="ARBA00022737"/>
    </source>
</evidence>
<comment type="caution">
    <text evidence="4">The sequence shown here is derived from an EMBL/GenBank/DDBJ whole genome shotgun (WGS) entry which is preliminary data.</text>
</comment>
<dbReference type="PROSITE" id="PS51375">
    <property type="entry name" value="PPR"/>
    <property type="match status" value="2"/>
</dbReference>
<dbReference type="InterPro" id="IPR002885">
    <property type="entry name" value="PPR_rpt"/>
</dbReference>
<proteinExistence type="inferred from homology"/>
<dbReference type="NCBIfam" id="TIGR00756">
    <property type="entry name" value="PPR"/>
    <property type="match status" value="3"/>
</dbReference>
<keyword evidence="2" id="KW-0677">Repeat</keyword>
<dbReference type="PANTHER" id="PTHR47447:SF17">
    <property type="entry name" value="OS12G0638900 PROTEIN"/>
    <property type="match status" value="1"/>
</dbReference>
<accession>A0A2I0KYZ0</accession>
<dbReference type="InterPro" id="IPR011990">
    <property type="entry name" value="TPR-like_helical_dom_sf"/>
</dbReference>
<name>A0A2I0KYZ0_PUNGR</name>
<organism evidence="4 5">
    <name type="scientific">Punica granatum</name>
    <name type="common">Pomegranate</name>
    <dbReference type="NCBI Taxonomy" id="22663"/>
    <lineage>
        <taxon>Eukaryota</taxon>
        <taxon>Viridiplantae</taxon>
        <taxon>Streptophyta</taxon>
        <taxon>Embryophyta</taxon>
        <taxon>Tracheophyta</taxon>
        <taxon>Spermatophyta</taxon>
        <taxon>Magnoliopsida</taxon>
        <taxon>eudicotyledons</taxon>
        <taxon>Gunneridae</taxon>
        <taxon>Pentapetalae</taxon>
        <taxon>rosids</taxon>
        <taxon>malvids</taxon>
        <taxon>Myrtales</taxon>
        <taxon>Lythraceae</taxon>
        <taxon>Punica</taxon>
    </lineage>
</organism>
<evidence type="ECO:0000256" key="1">
    <source>
        <dbReference type="ARBA" id="ARBA00007626"/>
    </source>
</evidence>
<feature type="repeat" description="PPR" evidence="3">
    <location>
        <begin position="112"/>
        <end position="146"/>
    </location>
</feature>
<evidence type="ECO:0000313" key="4">
    <source>
        <dbReference type="EMBL" id="PKI73672.1"/>
    </source>
</evidence>
<gene>
    <name evidence="4" type="ORF">CRG98_005913</name>
</gene>